<dbReference type="RefSeq" id="WP_198576353.1">
    <property type="nucleotide sequence ID" value="NZ_JADWOX010000007.1"/>
</dbReference>
<organism evidence="2 3">
    <name type="scientific">Caulobacter hibisci</name>
    <dbReference type="NCBI Taxonomy" id="2035993"/>
    <lineage>
        <taxon>Bacteria</taxon>
        <taxon>Pseudomonadati</taxon>
        <taxon>Pseudomonadota</taxon>
        <taxon>Alphaproteobacteria</taxon>
        <taxon>Caulobacterales</taxon>
        <taxon>Caulobacteraceae</taxon>
        <taxon>Caulobacter</taxon>
    </lineage>
</organism>
<reference evidence="2 3" key="1">
    <citation type="submission" date="2020-11" db="EMBL/GenBank/DDBJ databases">
        <title>genome sequence of strain KACC 18849.</title>
        <authorList>
            <person name="Gao J."/>
            <person name="Zhang X."/>
        </authorList>
    </citation>
    <scope>NUCLEOTIDE SEQUENCE [LARGE SCALE GENOMIC DNA]</scope>
    <source>
        <strain evidence="2 3">KACC 18849</strain>
    </source>
</reference>
<accession>A0ABS0SXT9</accession>
<feature type="domain" description="Peptidase S24/S26A/S26B/S26C" evidence="1">
    <location>
        <begin position="117"/>
        <end position="190"/>
    </location>
</feature>
<evidence type="ECO:0000313" key="2">
    <source>
        <dbReference type="EMBL" id="MBI1684440.1"/>
    </source>
</evidence>
<gene>
    <name evidence="2" type="ORF">I4Q42_12250</name>
</gene>
<dbReference type="InterPro" id="IPR036286">
    <property type="entry name" value="LexA/Signal_pep-like_sf"/>
</dbReference>
<protein>
    <submittedName>
        <fullName evidence="2">LexA family transcriptional regulator</fullName>
    </submittedName>
</protein>
<evidence type="ECO:0000259" key="1">
    <source>
        <dbReference type="Pfam" id="PF00717"/>
    </source>
</evidence>
<sequence length="219" mass="24449">MAYSVNTALSRHTAYRSVMEEALTWTIVAERLETMPRGAAYQLSKTLGMNSSYLYRKLKSGGDLSERHAQQVRAFFNETPPEPQQFGPPPTSSRNKVPVFGYAAASDGERIALNEGEVIDWIELPHGLALGPGEFFGVRPMGSSMEPRIFPGETLIVRKNYPPARDRDVVIEFTDGSGVIKTYEGQRQGHVFAKQWNEPKTLTYEATKVRALHAVAFKL</sequence>
<proteinExistence type="predicted"/>
<evidence type="ECO:0000313" key="3">
    <source>
        <dbReference type="Proteomes" id="UP000639859"/>
    </source>
</evidence>
<keyword evidence="3" id="KW-1185">Reference proteome</keyword>
<dbReference type="Pfam" id="PF00717">
    <property type="entry name" value="Peptidase_S24"/>
    <property type="match status" value="1"/>
</dbReference>
<dbReference type="Gene3D" id="2.10.109.10">
    <property type="entry name" value="Umud Fragment, subunit A"/>
    <property type="match status" value="1"/>
</dbReference>
<comment type="caution">
    <text evidence="2">The sequence shown here is derived from an EMBL/GenBank/DDBJ whole genome shotgun (WGS) entry which is preliminary data.</text>
</comment>
<dbReference type="SUPFAM" id="SSF51306">
    <property type="entry name" value="LexA/Signal peptidase"/>
    <property type="match status" value="1"/>
</dbReference>
<dbReference type="InterPro" id="IPR039418">
    <property type="entry name" value="LexA-like"/>
</dbReference>
<dbReference type="EMBL" id="JADWOX010000007">
    <property type="protein sequence ID" value="MBI1684440.1"/>
    <property type="molecule type" value="Genomic_DNA"/>
</dbReference>
<dbReference type="InterPro" id="IPR015927">
    <property type="entry name" value="Peptidase_S24_S26A/B/C"/>
</dbReference>
<dbReference type="CDD" id="cd06529">
    <property type="entry name" value="S24_LexA-like"/>
    <property type="match status" value="1"/>
</dbReference>
<dbReference type="Proteomes" id="UP000639859">
    <property type="component" value="Unassembled WGS sequence"/>
</dbReference>
<name>A0ABS0SXT9_9CAUL</name>